<evidence type="ECO:0000313" key="1">
    <source>
        <dbReference type="EMBL" id="RZS37884.1"/>
    </source>
</evidence>
<name>A0A4Q7KND8_9PSEU</name>
<dbReference type="InterPro" id="IPR008928">
    <property type="entry name" value="6-hairpin_glycosidase_sf"/>
</dbReference>
<dbReference type="PANTHER" id="PTHR47791:SF3">
    <property type="entry name" value="MEIOTICALLY UP-REGULATED GENE 191 PROTEIN"/>
    <property type="match status" value="1"/>
</dbReference>
<comment type="caution">
    <text evidence="1">The sequence shown here is derived from an EMBL/GenBank/DDBJ whole genome shotgun (WGS) entry which is preliminary data.</text>
</comment>
<evidence type="ECO:0000313" key="2">
    <source>
        <dbReference type="Proteomes" id="UP000294257"/>
    </source>
</evidence>
<dbReference type="RefSeq" id="WP_423202180.1">
    <property type="nucleotide sequence ID" value="NZ_SGWQ01000005.1"/>
</dbReference>
<keyword evidence="2" id="KW-1185">Reference proteome</keyword>
<protein>
    <submittedName>
        <fullName evidence="1">Putative alpha-1,6-mannanase (GH76 family)</fullName>
    </submittedName>
</protein>
<sequence>MTREVEDPGILDDNGHPLLWSARAGVVERAVYTRHLRHVWGMPRTVLGMAHWPPSVGTHLHRHWNYWWQAHLLDCLVDAQLRHPVPARVTMIERLMRGIRRRNGRSWTNDYYDDMAWLGLALLRAETEIYLPCEVPIRQLLEQLRDGWTDHAGGGIWWRRGDDFKNVPANAPAAILLARWARLADERVDAQRAIAMVDWMEELLLDRGTGLLHDGLHVSPDGGIRGIETAIYTYCQGAFLGACLELAELGHQQRINVRRAERTISAVAEYLSDQGVLHGQGGGDGGLFAGITARYLAQAALRMPAMGSEFGELAAGVVFASAEAAWRNRGVVTGGPLISPQWTEPAMAPRSTGSEVAERDLSVQLSGWTLFEAAALLERT</sequence>
<dbReference type="InterPro" id="IPR005198">
    <property type="entry name" value="Glyco_hydro_76"/>
</dbReference>
<dbReference type="EMBL" id="SGWQ01000005">
    <property type="protein sequence ID" value="RZS37884.1"/>
    <property type="molecule type" value="Genomic_DNA"/>
</dbReference>
<reference evidence="1 2" key="1">
    <citation type="submission" date="2019-02" db="EMBL/GenBank/DDBJ databases">
        <title>Genomic Encyclopedia of Type Strains, Phase IV (KMG-IV): sequencing the most valuable type-strain genomes for metagenomic binning, comparative biology and taxonomic classification.</title>
        <authorList>
            <person name="Goeker M."/>
        </authorList>
    </citation>
    <scope>NUCLEOTIDE SEQUENCE [LARGE SCALE GENOMIC DNA]</scope>
    <source>
        <strain evidence="1 2">DSM 101727</strain>
    </source>
</reference>
<dbReference type="Proteomes" id="UP000294257">
    <property type="component" value="Unassembled WGS sequence"/>
</dbReference>
<dbReference type="AlphaFoldDB" id="A0A4Q7KND8"/>
<proteinExistence type="predicted"/>
<dbReference type="GO" id="GO:0005975">
    <property type="term" value="P:carbohydrate metabolic process"/>
    <property type="evidence" value="ECO:0007669"/>
    <property type="project" value="InterPro"/>
</dbReference>
<dbReference type="Gene3D" id="1.50.10.20">
    <property type="match status" value="1"/>
</dbReference>
<organism evidence="1 2">
    <name type="scientific">Herbihabitans rhizosphaerae</name>
    <dbReference type="NCBI Taxonomy" id="1872711"/>
    <lineage>
        <taxon>Bacteria</taxon>
        <taxon>Bacillati</taxon>
        <taxon>Actinomycetota</taxon>
        <taxon>Actinomycetes</taxon>
        <taxon>Pseudonocardiales</taxon>
        <taxon>Pseudonocardiaceae</taxon>
        <taxon>Herbihabitans</taxon>
    </lineage>
</organism>
<dbReference type="Pfam" id="PF03663">
    <property type="entry name" value="Glyco_hydro_76"/>
    <property type="match status" value="1"/>
</dbReference>
<gene>
    <name evidence="1" type="ORF">EV193_105444</name>
</gene>
<dbReference type="SUPFAM" id="SSF48208">
    <property type="entry name" value="Six-hairpin glycosidases"/>
    <property type="match status" value="1"/>
</dbReference>
<accession>A0A4Q7KND8</accession>
<dbReference type="InterPro" id="IPR053169">
    <property type="entry name" value="MUG_Protein"/>
</dbReference>
<dbReference type="PANTHER" id="PTHR47791">
    <property type="entry name" value="MEIOTICALLY UP-REGULATED GENE 191 PROTEIN"/>
    <property type="match status" value="1"/>
</dbReference>